<name>A0A6J5FU88_9BURK</name>
<sequence length="196" mass="21495">MAHDDLAVLVGVGILALACLFVCGLYVYRSSDTCRNRNRKRRSETHASGAQASGSNRESFSDEAMMGTQLSHCCKTSLYRAVFGSGHDERIVFLIAGNRDDARKRATIALAAIHGVATHEVSLCKLASFRELIDIGVSEDEDLRVFEMAWKGENVSAWAEHPLFLTDDSSLLGKWAELYADLARELATSAIDRARG</sequence>
<organism evidence="3 4">
    <name type="scientific">Paraburkholderia fynbosensis</name>
    <dbReference type="NCBI Taxonomy" id="1200993"/>
    <lineage>
        <taxon>Bacteria</taxon>
        <taxon>Pseudomonadati</taxon>
        <taxon>Pseudomonadota</taxon>
        <taxon>Betaproteobacteria</taxon>
        <taxon>Burkholderiales</taxon>
        <taxon>Burkholderiaceae</taxon>
        <taxon>Paraburkholderia</taxon>
    </lineage>
</organism>
<dbReference type="EMBL" id="CADIKI010000005">
    <property type="protein sequence ID" value="CAB3787529.1"/>
    <property type="molecule type" value="Genomic_DNA"/>
</dbReference>
<protein>
    <submittedName>
        <fullName evidence="3">Uncharacterized protein</fullName>
    </submittedName>
</protein>
<feature type="region of interest" description="Disordered" evidence="1">
    <location>
        <begin position="37"/>
        <end position="59"/>
    </location>
</feature>
<feature type="compositionally biased region" description="Polar residues" evidence="1">
    <location>
        <begin position="46"/>
        <end position="58"/>
    </location>
</feature>
<dbReference type="Proteomes" id="UP000494252">
    <property type="component" value="Unassembled WGS sequence"/>
</dbReference>
<keyword evidence="2" id="KW-1133">Transmembrane helix</keyword>
<accession>A0A6J5FU88</accession>
<keyword evidence="2" id="KW-0472">Membrane</keyword>
<feature type="transmembrane region" description="Helical" evidence="2">
    <location>
        <begin position="6"/>
        <end position="28"/>
    </location>
</feature>
<evidence type="ECO:0000313" key="3">
    <source>
        <dbReference type="EMBL" id="CAB3787529.1"/>
    </source>
</evidence>
<keyword evidence="4" id="KW-1185">Reference proteome</keyword>
<dbReference type="RefSeq" id="WP_175159455.1">
    <property type="nucleotide sequence ID" value="NZ_CADIKI010000005.1"/>
</dbReference>
<reference evidence="3 4" key="1">
    <citation type="submission" date="2020-04" db="EMBL/GenBank/DDBJ databases">
        <authorList>
            <person name="De Canck E."/>
        </authorList>
    </citation>
    <scope>NUCLEOTIDE SEQUENCE [LARGE SCALE GENOMIC DNA]</scope>
    <source>
        <strain evidence="3 4">LMG 27177</strain>
    </source>
</reference>
<gene>
    <name evidence="3" type="ORF">LMG27177_02237</name>
</gene>
<proteinExistence type="predicted"/>
<evidence type="ECO:0000313" key="4">
    <source>
        <dbReference type="Proteomes" id="UP000494252"/>
    </source>
</evidence>
<keyword evidence="2" id="KW-0812">Transmembrane</keyword>
<evidence type="ECO:0000256" key="2">
    <source>
        <dbReference type="SAM" id="Phobius"/>
    </source>
</evidence>
<evidence type="ECO:0000256" key="1">
    <source>
        <dbReference type="SAM" id="MobiDB-lite"/>
    </source>
</evidence>
<dbReference type="AlphaFoldDB" id="A0A6J5FU88"/>